<accession>G5LNR5</accession>
<comment type="caution">
    <text evidence="1">The sequence shown here is derived from an EMBL/GenBank/DDBJ whole genome shotgun (WGS) entry which is preliminary data.</text>
</comment>
<proteinExistence type="predicted"/>
<dbReference type="EMBL" id="AFCJ01000992">
    <property type="protein sequence ID" value="EHC39702.1"/>
    <property type="molecule type" value="Genomic_DNA"/>
</dbReference>
<evidence type="ECO:0000313" key="1">
    <source>
        <dbReference type="EMBL" id="EHC39702.1"/>
    </source>
</evidence>
<reference evidence="1 2" key="1">
    <citation type="journal article" date="2011" name="BMC Genomics">
        <title>Genome sequencing reveals diversification of virulence factor content and possible host adaptation in distinct subpopulations of Salmonella enterica.</title>
        <authorList>
            <person name="den Bakker H.C."/>
            <person name="Moreno Switt A.I."/>
            <person name="Govoni G."/>
            <person name="Cummings C.A."/>
            <person name="Ranieri M.L."/>
            <person name="Degoricija L."/>
            <person name="Hoelzer K."/>
            <person name="Rodriguez-Rivera L.D."/>
            <person name="Brown S."/>
            <person name="Bolchacova E."/>
            <person name="Furtado M.R."/>
            <person name="Wiedmann M."/>
        </authorList>
    </citation>
    <scope>NUCLEOTIDE SEQUENCE [LARGE SCALE GENOMIC DNA]</scope>
    <source>
        <strain evidence="1 2">R6-377</strain>
    </source>
</reference>
<sequence>MAIDFGAVTDPDIIVFVAFDEREIKDLRPVLNKSVCDSGVAIKLYLMDNPRMVHGGAIVNL</sequence>
<dbReference type="AlphaFoldDB" id="G5LNR5"/>
<organism evidence="1 2">
    <name type="scientific">Salmonella enterica subsp. enterica serovar Alachua str. R6-377</name>
    <dbReference type="NCBI Taxonomy" id="913241"/>
    <lineage>
        <taxon>Bacteria</taxon>
        <taxon>Pseudomonadati</taxon>
        <taxon>Pseudomonadota</taxon>
        <taxon>Gammaproteobacteria</taxon>
        <taxon>Enterobacterales</taxon>
        <taxon>Enterobacteriaceae</taxon>
        <taxon>Salmonella</taxon>
    </lineage>
</organism>
<name>G5LNR5_SALET</name>
<dbReference type="Proteomes" id="UP000004642">
    <property type="component" value="Unassembled WGS sequence"/>
</dbReference>
<protein>
    <submittedName>
        <fullName evidence="1">Uncharacterized protein</fullName>
    </submittedName>
</protein>
<evidence type="ECO:0000313" key="2">
    <source>
        <dbReference type="Proteomes" id="UP000004642"/>
    </source>
</evidence>
<gene>
    <name evidence="1" type="ORF">LTSEALA_2301</name>
</gene>